<evidence type="ECO:0000259" key="6">
    <source>
        <dbReference type="Pfam" id="PF04357"/>
    </source>
</evidence>
<keyword evidence="5" id="KW-0732">Signal</keyword>
<accession>A0A917YMX6</accession>
<dbReference type="Proteomes" id="UP000598196">
    <property type="component" value="Unassembled WGS sequence"/>
</dbReference>
<dbReference type="InterPro" id="IPR007452">
    <property type="entry name" value="TamB_C"/>
</dbReference>
<dbReference type="RefSeq" id="WP_146287051.1">
    <property type="nucleotide sequence ID" value="NZ_BMLP01000004.1"/>
</dbReference>
<organism evidence="7 8">
    <name type="scientific">Gemmobacter aquaticus</name>
    <dbReference type="NCBI Taxonomy" id="490185"/>
    <lineage>
        <taxon>Bacteria</taxon>
        <taxon>Pseudomonadati</taxon>
        <taxon>Pseudomonadota</taxon>
        <taxon>Alphaproteobacteria</taxon>
        <taxon>Rhodobacterales</taxon>
        <taxon>Paracoccaceae</taxon>
        <taxon>Gemmobacter</taxon>
    </lineage>
</organism>
<keyword evidence="2" id="KW-0812">Transmembrane</keyword>
<evidence type="ECO:0000256" key="4">
    <source>
        <dbReference type="ARBA" id="ARBA00023136"/>
    </source>
</evidence>
<dbReference type="GO" id="GO:0005886">
    <property type="term" value="C:plasma membrane"/>
    <property type="evidence" value="ECO:0007669"/>
    <property type="project" value="InterPro"/>
</dbReference>
<dbReference type="PANTHER" id="PTHR36985">
    <property type="entry name" value="TRANSLOCATION AND ASSEMBLY MODULE SUBUNIT TAMB"/>
    <property type="match status" value="1"/>
</dbReference>
<dbReference type="AlphaFoldDB" id="A0A917YMX6"/>
<feature type="chain" id="PRO_5038008061" evidence="5">
    <location>
        <begin position="19"/>
        <end position="1277"/>
    </location>
</feature>
<evidence type="ECO:0000256" key="2">
    <source>
        <dbReference type="ARBA" id="ARBA00022692"/>
    </source>
</evidence>
<comment type="subcellular location">
    <subcellularLocation>
        <location evidence="1">Membrane</location>
        <topology evidence="1">Single-pass membrane protein</topology>
    </subcellularLocation>
</comment>
<keyword evidence="8" id="KW-1185">Reference proteome</keyword>
<gene>
    <name evidence="7" type="ORF">GCM10010991_23470</name>
</gene>
<evidence type="ECO:0000313" key="8">
    <source>
        <dbReference type="Proteomes" id="UP000598196"/>
    </source>
</evidence>
<name>A0A917YMX6_9RHOB</name>
<comment type="caution">
    <text evidence="7">The sequence shown here is derived from an EMBL/GenBank/DDBJ whole genome shotgun (WGS) entry which is preliminary data.</text>
</comment>
<feature type="signal peptide" evidence="5">
    <location>
        <begin position="1"/>
        <end position="18"/>
    </location>
</feature>
<feature type="domain" description="Translocation and assembly module TamB C-terminal" evidence="6">
    <location>
        <begin position="924"/>
        <end position="1274"/>
    </location>
</feature>
<dbReference type="OrthoDB" id="7784409at2"/>
<dbReference type="PANTHER" id="PTHR36985:SF1">
    <property type="entry name" value="TRANSLOCATION AND ASSEMBLY MODULE SUBUNIT TAMB"/>
    <property type="match status" value="1"/>
</dbReference>
<sequence>MKRIYALALCALPLQAAAQEDDRGFLTRLLEDNLSGAGRAVTITGFEGALSSQATMAELTIADDTGTWLTLRDVVLDWNRAALLRGNVSVNTLSAAEIVLDRIPQSQAGPELPSPEAKPFALPELPVSINIGQLSAQKITLGESVLGQPVEARLDAAVSLSGGEGQARLDLTRTDAGPSGVVDLTAGFVNESGVLSLDLRAAEDAGGIVTTLLGLPGAPPVELAVQGEGPLTDYTANIRLASDGADRLAGTAKVASGTAPGDTRFALDLRGDPAPLFLPEYAAFFGSDVALTAQGERRADGALEVSQFGVTTRALRLGGDLALASDGLPQRFDVKGNLGLDGQRVLLPIAGDKPTYVSQANLNLAFDAVKADRWTIDLGVTGLDAPELGLGQLGVTGGGSIARPDGKPLAEGTIDFAATGVAAADQALARAIGDTLKGRLGFRWQEGQDALALPLLQVEGADFGFDGALDIGGLQSALALKGQGAVRADDLARFSDLAGRSLGGKVQAQLSGDAALLTGAFDLAGRIQGEGLKVGIAEVDNLLAGSSAITINIKRDQTGTRLNTLDVTAASLKATAKGSLATTGSDLTADLSFGDLSVLGGPYRGSLAGQARVTGTSQDAVVTFDARGNGLAVGIAEADSLLRGASTITAKARVRGQTVDLEQLTVNAATLDLSAQGKIDPAGHDLRARMGFSDLRTLGGGYRGSLTADATFRGTPQDGALTLRANGRGLAIGQPEADRLLAGETRLAADVALQGGQVKVNTANLSNPQMRADLRGTIEGANRRLTVDAAINNLATVLPQFPGALTIKGTAVEDARGYDLNLAARGPGGIDSTVRGRMASDFSTADLGIAGRAQAALANPFVDPTTVTGGVRYDLRLVGPLAPASLRGTVTLDGLRIANPSAPNSVEGLGGTITLSGGTARIDLRGRSNAGGDFSIAGSTGIEAPFQGNIDVSLRQLILRDPNLFTTRLNGGVSVRGPLAGGAMIAGNITLSETELQIPSTGFGGAAGLPGLEHRAEPADVLATRKRAGLLGDGSKASGGGGSKMRPYGLDLTVSAPQRIFVRGRGLDLEMGGELRVGGTTERIVPSGGFELVRGRLDILGKRLTISEATIRVEGDFDPYLQVVASNESDGITSSVQIEGPVSEPDVSFVSSPELPQEEVLARLLFGRDLSSLSAFQAMQLASAVATLAGRGGAGIVGNLRKGFGLDDLDVSTNAQGETTVTAGKYISKNTYTEVEIGQGGQAEIHLNLDVTDSITVRGTVGNDGDTSIGIFKQKDY</sequence>
<keyword evidence="3" id="KW-1133">Transmembrane helix</keyword>
<dbReference type="Pfam" id="PF04357">
    <property type="entry name" value="TamB"/>
    <property type="match status" value="1"/>
</dbReference>
<evidence type="ECO:0000256" key="3">
    <source>
        <dbReference type="ARBA" id="ARBA00022989"/>
    </source>
</evidence>
<reference evidence="7 8" key="1">
    <citation type="journal article" date="2014" name="Int. J. Syst. Evol. Microbiol.">
        <title>Complete genome sequence of Corynebacterium casei LMG S-19264T (=DSM 44701T), isolated from a smear-ripened cheese.</title>
        <authorList>
            <consortium name="US DOE Joint Genome Institute (JGI-PGF)"/>
            <person name="Walter F."/>
            <person name="Albersmeier A."/>
            <person name="Kalinowski J."/>
            <person name="Ruckert C."/>
        </authorList>
    </citation>
    <scope>NUCLEOTIDE SEQUENCE [LARGE SCALE GENOMIC DNA]</scope>
    <source>
        <strain evidence="7 8">CGMCC 1.7029</strain>
    </source>
</reference>
<keyword evidence="4" id="KW-0472">Membrane</keyword>
<protein>
    <submittedName>
        <fullName evidence="7">Translocation/assembly module TamB</fullName>
    </submittedName>
</protein>
<dbReference type="GO" id="GO:0097347">
    <property type="term" value="C:TAM protein secretion complex"/>
    <property type="evidence" value="ECO:0007669"/>
    <property type="project" value="TreeGrafter"/>
</dbReference>
<dbReference type="GO" id="GO:0009306">
    <property type="term" value="P:protein secretion"/>
    <property type="evidence" value="ECO:0007669"/>
    <property type="project" value="InterPro"/>
</dbReference>
<evidence type="ECO:0000313" key="7">
    <source>
        <dbReference type="EMBL" id="GGO33721.1"/>
    </source>
</evidence>
<evidence type="ECO:0000256" key="5">
    <source>
        <dbReference type="SAM" id="SignalP"/>
    </source>
</evidence>
<dbReference type="EMBL" id="BMLP01000004">
    <property type="protein sequence ID" value="GGO33721.1"/>
    <property type="molecule type" value="Genomic_DNA"/>
</dbReference>
<evidence type="ECO:0000256" key="1">
    <source>
        <dbReference type="ARBA" id="ARBA00004167"/>
    </source>
</evidence>
<proteinExistence type="predicted"/>